<proteinExistence type="predicted"/>
<dbReference type="Pfam" id="PF18150">
    <property type="entry name" value="DUF5600"/>
    <property type="match status" value="1"/>
</dbReference>
<evidence type="ECO:0000256" key="1">
    <source>
        <dbReference type="SAM" id="Phobius"/>
    </source>
</evidence>
<evidence type="ECO:0000313" key="4">
    <source>
        <dbReference type="Proteomes" id="UP001460270"/>
    </source>
</evidence>
<dbReference type="EMBL" id="JBBPFD010000476">
    <property type="protein sequence ID" value="KAK7878803.1"/>
    <property type="molecule type" value="Genomic_DNA"/>
</dbReference>
<sequence>MLLISSLLSPLFFLSLSFSSVFPFFPSPSSPLSSLYLFPLPPTPLLISLFYSSLISPPVLFFFFSLSFSFLLSSSSLSPQDQQLQHYDFSKFPSLKMKLIESVDKMLASKIAVLMAMIREEESKAPPAMVAWAGPFEGSTVNQQE</sequence>
<keyword evidence="1" id="KW-0812">Transmembrane</keyword>
<gene>
    <name evidence="3" type="ORF">WMY93_034285</name>
</gene>
<accession>A0AAW0MKG0</accession>
<feature type="transmembrane region" description="Helical" evidence="1">
    <location>
        <begin position="43"/>
        <end position="72"/>
    </location>
</feature>
<dbReference type="Gene3D" id="1.10.268.20">
    <property type="match status" value="1"/>
</dbReference>
<evidence type="ECO:0000313" key="3">
    <source>
        <dbReference type="EMBL" id="KAK7878803.1"/>
    </source>
</evidence>
<reference evidence="4" key="1">
    <citation type="submission" date="2024-04" db="EMBL/GenBank/DDBJ databases">
        <title>Salinicola lusitanus LLJ914,a marine bacterium isolated from the Okinawa Trough.</title>
        <authorList>
            <person name="Li J."/>
        </authorList>
    </citation>
    <scope>NUCLEOTIDE SEQUENCE [LARGE SCALE GENOMIC DNA]</scope>
</reference>
<keyword evidence="4" id="KW-1185">Reference proteome</keyword>
<protein>
    <recommendedName>
        <fullName evidence="2">DUF5600 domain-containing protein</fullName>
    </recommendedName>
</protein>
<organism evidence="3 4">
    <name type="scientific">Mugilogobius chulae</name>
    <name type="common">yellowstripe goby</name>
    <dbReference type="NCBI Taxonomy" id="88201"/>
    <lineage>
        <taxon>Eukaryota</taxon>
        <taxon>Metazoa</taxon>
        <taxon>Chordata</taxon>
        <taxon>Craniata</taxon>
        <taxon>Vertebrata</taxon>
        <taxon>Euteleostomi</taxon>
        <taxon>Actinopterygii</taxon>
        <taxon>Neopterygii</taxon>
        <taxon>Teleostei</taxon>
        <taxon>Neoteleostei</taxon>
        <taxon>Acanthomorphata</taxon>
        <taxon>Gobiaria</taxon>
        <taxon>Gobiiformes</taxon>
        <taxon>Gobioidei</taxon>
        <taxon>Gobiidae</taxon>
        <taxon>Gobionellinae</taxon>
        <taxon>Mugilogobius</taxon>
    </lineage>
</organism>
<feature type="domain" description="DUF5600" evidence="2">
    <location>
        <begin position="81"/>
        <end position="115"/>
    </location>
</feature>
<keyword evidence="1" id="KW-1133">Transmembrane helix</keyword>
<evidence type="ECO:0000259" key="2">
    <source>
        <dbReference type="Pfam" id="PF18150"/>
    </source>
</evidence>
<dbReference type="InterPro" id="IPR040990">
    <property type="entry name" value="DUF5600"/>
</dbReference>
<name>A0AAW0MKG0_9GOBI</name>
<dbReference type="Proteomes" id="UP001460270">
    <property type="component" value="Unassembled WGS sequence"/>
</dbReference>
<keyword evidence="1" id="KW-0472">Membrane</keyword>
<dbReference type="AlphaFoldDB" id="A0AAW0MKG0"/>
<comment type="caution">
    <text evidence="3">The sequence shown here is derived from an EMBL/GenBank/DDBJ whole genome shotgun (WGS) entry which is preliminary data.</text>
</comment>